<reference evidence="4 5" key="1">
    <citation type="journal article" date="2013" name="BMC Genomics">
        <title>Genomes of "Spiribacter", a streamlined, successful halophilic bacterium.</title>
        <authorList>
            <person name="Lopez-Perez M."/>
            <person name="Ghai R."/>
            <person name="Leon M.J."/>
            <person name="Rodriguez-Olmos A."/>
            <person name="Copa-Patino J.L."/>
            <person name="Soliveri J."/>
            <person name="Sanchez-Porro C."/>
            <person name="Ventosa A."/>
            <person name="Rodriguez-Valera F."/>
        </authorList>
    </citation>
    <scope>NUCLEOTIDE SEQUENCE [LARGE SCALE GENOMIC DNA]</scope>
    <source>
        <strain evidence="4 5">UAH-SP71</strain>
    </source>
</reference>
<dbReference type="GO" id="GO:0008654">
    <property type="term" value="P:phospholipid biosynthetic process"/>
    <property type="evidence" value="ECO:0007669"/>
    <property type="project" value="InterPro"/>
</dbReference>
<proteinExistence type="inferred from homology"/>
<evidence type="ECO:0000256" key="1">
    <source>
        <dbReference type="ARBA" id="ARBA00022679"/>
    </source>
</evidence>
<keyword evidence="5" id="KW-1185">Reference proteome</keyword>
<dbReference type="HOGENOM" id="CLU_080384_2_0_6"/>
<sequence>MLDAALLPLQRRVLAPIAGFMVERGARADNVTLTGFVLGIVAMQLLIQELYLLALGFILLNRLCDGLDGAIARLTHTTDRGAFLDIALDFFFYALVPLGFAVADPVNNALAAATVITAFVGTGSSFLAFAVIAAKQGLSASAYTGKGIHYLSGLTEGTETIGFFIAICLFPAYFAEIAYAFSVACLITTFTRWMQGMRTFRSDRVAS</sequence>
<dbReference type="EMBL" id="CP005990">
    <property type="protein sequence ID" value="AGY92054.1"/>
    <property type="molecule type" value="Genomic_DNA"/>
</dbReference>
<feature type="transmembrane region" description="Helical" evidence="3">
    <location>
        <begin position="81"/>
        <end position="103"/>
    </location>
</feature>
<dbReference type="KEGG" id="spiu:SPICUR_05395"/>
<dbReference type="InterPro" id="IPR043130">
    <property type="entry name" value="CDP-OH_PTrfase_TM_dom"/>
</dbReference>
<feature type="transmembrane region" description="Helical" evidence="3">
    <location>
        <begin position="36"/>
        <end position="60"/>
    </location>
</feature>
<evidence type="ECO:0000313" key="4">
    <source>
        <dbReference type="EMBL" id="AGY92054.1"/>
    </source>
</evidence>
<dbReference type="InterPro" id="IPR048254">
    <property type="entry name" value="CDP_ALCOHOL_P_TRANSF_CS"/>
</dbReference>
<comment type="similarity">
    <text evidence="2">Belongs to the CDP-alcohol phosphatidyltransferase class-I family.</text>
</comment>
<dbReference type="RefSeq" id="WP_023366830.1">
    <property type="nucleotide sequence ID" value="NC_022664.1"/>
</dbReference>
<feature type="transmembrane region" description="Helical" evidence="3">
    <location>
        <begin position="109"/>
        <end position="132"/>
    </location>
</feature>
<dbReference type="Pfam" id="PF01066">
    <property type="entry name" value="CDP-OH_P_transf"/>
    <property type="match status" value="1"/>
</dbReference>
<evidence type="ECO:0000256" key="3">
    <source>
        <dbReference type="SAM" id="Phobius"/>
    </source>
</evidence>
<name>U5T3D3_9GAMM</name>
<keyword evidence="3" id="KW-0472">Membrane</keyword>
<dbReference type="GO" id="GO:0016020">
    <property type="term" value="C:membrane"/>
    <property type="evidence" value="ECO:0007669"/>
    <property type="project" value="InterPro"/>
</dbReference>
<gene>
    <name evidence="4" type="ORF">SPICUR_05395</name>
</gene>
<dbReference type="InterPro" id="IPR000462">
    <property type="entry name" value="CDP-OH_P_trans"/>
</dbReference>
<dbReference type="PROSITE" id="PS00379">
    <property type="entry name" value="CDP_ALCOHOL_P_TRANSF"/>
    <property type="match status" value="1"/>
</dbReference>
<keyword evidence="3" id="KW-0812">Transmembrane</keyword>
<keyword evidence="3" id="KW-1133">Transmembrane helix</keyword>
<dbReference type="STRING" id="1335757.SPICUR_05395"/>
<dbReference type="eggNOG" id="COG0558">
    <property type="taxonomic scope" value="Bacteria"/>
</dbReference>
<accession>U5T3D3</accession>
<dbReference type="OrthoDB" id="9790577at2"/>
<keyword evidence="1 2" id="KW-0808">Transferase</keyword>
<evidence type="ECO:0000313" key="5">
    <source>
        <dbReference type="Proteomes" id="UP000017640"/>
    </source>
</evidence>
<dbReference type="Proteomes" id="UP000017640">
    <property type="component" value="Chromosome"/>
</dbReference>
<evidence type="ECO:0000256" key="2">
    <source>
        <dbReference type="RuleBase" id="RU003750"/>
    </source>
</evidence>
<protein>
    <recommendedName>
        <fullName evidence="6">CDP-alcohol phosphatidyltransferase</fullName>
    </recommendedName>
</protein>
<feature type="transmembrane region" description="Helical" evidence="3">
    <location>
        <begin position="153"/>
        <end position="172"/>
    </location>
</feature>
<dbReference type="PATRIC" id="fig|1335757.3.peg.1051"/>
<evidence type="ECO:0008006" key="6">
    <source>
        <dbReference type="Google" id="ProtNLM"/>
    </source>
</evidence>
<dbReference type="GO" id="GO:0016780">
    <property type="term" value="F:phosphotransferase activity, for other substituted phosphate groups"/>
    <property type="evidence" value="ECO:0007669"/>
    <property type="project" value="InterPro"/>
</dbReference>
<organism evidence="4 5">
    <name type="scientific">Spiribacter curvatus</name>
    <dbReference type="NCBI Taxonomy" id="1335757"/>
    <lineage>
        <taxon>Bacteria</taxon>
        <taxon>Pseudomonadati</taxon>
        <taxon>Pseudomonadota</taxon>
        <taxon>Gammaproteobacteria</taxon>
        <taxon>Chromatiales</taxon>
        <taxon>Ectothiorhodospiraceae</taxon>
        <taxon>Spiribacter</taxon>
    </lineage>
</organism>
<dbReference type="AlphaFoldDB" id="U5T3D3"/>
<dbReference type="Gene3D" id="1.20.120.1760">
    <property type="match status" value="1"/>
</dbReference>